<dbReference type="CDD" id="cd05150">
    <property type="entry name" value="APH"/>
    <property type="match status" value="1"/>
</dbReference>
<dbReference type="InterPro" id="IPR011009">
    <property type="entry name" value="Kinase-like_dom_sf"/>
</dbReference>
<sequence>MPEVVAKIAGAAVITPVWRNELGGLTFRLDNDRYVKWVAAGTPEIDLPGEAERLEWARRWARVPRVVDHGTDSAGDWLVTAAVPGTSAVDPRWKAEPVTASAAIGHGLRLLHDTVPVDDCPFDWSVERRLVRADERIAEGGGPADWAPEHRHLELAEARQRIGAPPAIDRLVVCHGDTCVPNTLIHDDGTFAAHVDLGSLGVADRWADLAVAAWSLGWNYGPGFDGILYDAYGIEPDQERIAYYRLLYDLA</sequence>
<evidence type="ECO:0000256" key="4">
    <source>
        <dbReference type="ARBA" id="ARBA00022777"/>
    </source>
</evidence>
<evidence type="ECO:0000313" key="11">
    <source>
        <dbReference type="EMBL" id="TCO54869.1"/>
    </source>
</evidence>
<keyword evidence="5 7" id="KW-0067">ATP-binding</keyword>
<organism evidence="11 12">
    <name type="scientific">Actinocrispum wychmicini</name>
    <dbReference type="NCBI Taxonomy" id="1213861"/>
    <lineage>
        <taxon>Bacteria</taxon>
        <taxon>Bacillati</taxon>
        <taxon>Actinomycetota</taxon>
        <taxon>Actinomycetes</taxon>
        <taxon>Pseudonocardiales</taxon>
        <taxon>Pseudonocardiaceae</taxon>
        <taxon>Actinocrispum</taxon>
    </lineage>
</organism>
<evidence type="ECO:0000256" key="6">
    <source>
        <dbReference type="ARBA" id="ARBA00023251"/>
    </source>
</evidence>
<evidence type="ECO:0000256" key="1">
    <source>
        <dbReference type="ARBA" id="ARBA00006219"/>
    </source>
</evidence>
<dbReference type="Proteomes" id="UP000295680">
    <property type="component" value="Unassembled WGS sequence"/>
</dbReference>
<feature type="active site" description="Proton acceptor" evidence="8">
    <location>
        <position position="177"/>
    </location>
</feature>
<feature type="domain" description="Aminoglycoside phosphotransferase" evidence="10">
    <location>
        <begin position="36"/>
        <end position="242"/>
    </location>
</feature>
<dbReference type="GO" id="GO:0046872">
    <property type="term" value="F:metal ion binding"/>
    <property type="evidence" value="ECO:0007669"/>
    <property type="project" value="UniProtKB-KW"/>
</dbReference>
<evidence type="ECO:0000256" key="5">
    <source>
        <dbReference type="ARBA" id="ARBA00022840"/>
    </source>
</evidence>
<keyword evidence="4 7" id="KW-0418">Kinase</keyword>
<comment type="caution">
    <text evidence="11">The sequence shown here is derived from an EMBL/GenBank/DDBJ whole genome shotgun (WGS) entry which is preliminary data.</text>
</comment>
<reference evidence="11 12" key="1">
    <citation type="submission" date="2019-03" db="EMBL/GenBank/DDBJ databases">
        <title>Genomic Encyclopedia of Type Strains, Phase IV (KMG-IV): sequencing the most valuable type-strain genomes for metagenomic binning, comparative biology and taxonomic classification.</title>
        <authorList>
            <person name="Goeker M."/>
        </authorList>
    </citation>
    <scope>NUCLEOTIDE SEQUENCE [LARGE SCALE GENOMIC DNA]</scope>
    <source>
        <strain evidence="11 12">DSM 45934</strain>
    </source>
</reference>
<evidence type="ECO:0000256" key="8">
    <source>
        <dbReference type="PIRSR" id="PIRSR000706-1"/>
    </source>
</evidence>
<dbReference type="GO" id="GO:0016301">
    <property type="term" value="F:kinase activity"/>
    <property type="evidence" value="ECO:0007669"/>
    <property type="project" value="UniProtKB-KW"/>
</dbReference>
<evidence type="ECO:0000256" key="9">
    <source>
        <dbReference type="PIRSR" id="PIRSR000706-2"/>
    </source>
</evidence>
<name>A0A4R2JF33_9PSEU</name>
<dbReference type="InterPro" id="IPR024165">
    <property type="entry name" value="Kan/Strep_kinase"/>
</dbReference>
<dbReference type="AlphaFoldDB" id="A0A4R2JF33"/>
<comment type="similarity">
    <text evidence="1 7">Belongs to the aminoglycoside phosphotransferase family.</text>
</comment>
<dbReference type="InterPro" id="IPR002575">
    <property type="entry name" value="Aminoglycoside_PTrfase"/>
</dbReference>
<dbReference type="PANTHER" id="PTHR21310">
    <property type="entry name" value="AMINOGLYCOSIDE PHOSPHOTRANSFERASE-RELATED-RELATED"/>
    <property type="match status" value="1"/>
</dbReference>
<feature type="binding site" evidence="9">
    <location>
        <position position="196"/>
    </location>
    <ligand>
        <name>Mg(2+)</name>
        <dbReference type="ChEBI" id="CHEBI:18420"/>
    </ligand>
</feature>
<dbReference type="Gene3D" id="3.90.1200.10">
    <property type="match status" value="1"/>
</dbReference>
<dbReference type="Gene3D" id="3.30.200.20">
    <property type="entry name" value="Phosphorylase Kinase, domain 1"/>
    <property type="match status" value="1"/>
</dbReference>
<dbReference type="PIRSF" id="PIRSF000706">
    <property type="entry name" value="Kanamycin_kin"/>
    <property type="match status" value="1"/>
</dbReference>
<protein>
    <submittedName>
        <fullName evidence="11">Kanamycin kinase</fullName>
    </submittedName>
</protein>
<keyword evidence="3 7" id="KW-0547">Nucleotide-binding</keyword>
<feature type="binding site" evidence="9">
    <location>
        <position position="182"/>
    </location>
    <ligand>
        <name>Mg(2+)</name>
        <dbReference type="ChEBI" id="CHEBI:18420"/>
    </ligand>
</feature>
<evidence type="ECO:0000259" key="10">
    <source>
        <dbReference type="Pfam" id="PF01636"/>
    </source>
</evidence>
<keyword evidence="9" id="KW-0479">Metal-binding</keyword>
<gene>
    <name evidence="11" type="ORF">EV192_108157</name>
</gene>
<keyword evidence="2 7" id="KW-0808">Transferase</keyword>
<keyword evidence="9" id="KW-0460">Magnesium</keyword>
<proteinExistence type="inferred from homology"/>
<evidence type="ECO:0000256" key="3">
    <source>
        <dbReference type="ARBA" id="ARBA00022741"/>
    </source>
</evidence>
<dbReference type="InterPro" id="IPR051678">
    <property type="entry name" value="AGP_Transferase"/>
</dbReference>
<accession>A0A4R2JF33</accession>
<dbReference type="EMBL" id="SLWS01000008">
    <property type="protein sequence ID" value="TCO54869.1"/>
    <property type="molecule type" value="Genomic_DNA"/>
</dbReference>
<dbReference type="SUPFAM" id="SSF56112">
    <property type="entry name" value="Protein kinase-like (PK-like)"/>
    <property type="match status" value="1"/>
</dbReference>
<evidence type="ECO:0000256" key="2">
    <source>
        <dbReference type="ARBA" id="ARBA00022679"/>
    </source>
</evidence>
<keyword evidence="6 7" id="KW-0046">Antibiotic resistance</keyword>
<dbReference type="Pfam" id="PF01636">
    <property type="entry name" value="APH"/>
    <property type="match status" value="1"/>
</dbReference>
<evidence type="ECO:0000313" key="12">
    <source>
        <dbReference type="Proteomes" id="UP000295680"/>
    </source>
</evidence>
<dbReference type="GO" id="GO:0046677">
    <property type="term" value="P:response to antibiotic"/>
    <property type="evidence" value="ECO:0007669"/>
    <property type="project" value="UniProtKB-KW"/>
</dbReference>
<dbReference type="PANTHER" id="PTHR21310:SF41">
    <property type="entry name" value="3'-PHOSPHOTRANSFERASE, PUTATIVE-RELATED"/>
    <property type="match status" value="1"/>
</dbReference>
<keyword evidence="12" id="KW-1185">Reference proteome</keyword>
<dbReference type="GO" id="GO:0016773">
    <property type="term" value="F:phosphotransferase activity, alcohol group as acceptor"/>
    <property type="evidence" value="ECO:0007669"/>
    <property type="project" value="InterPro"/>
</dbReference>
<dbReference type="GO" id="GO:0005524">
    <property type="term" value="F:ATP binding"/>
    <property type="evidence" value="ECO:0007669"/>
    <property type="project" value="UniProtKB-KW"/>
</dbReference>
<evidence type="ECO:0000256" key="7">
    <source>
        <dbReference type="PIRNR" id="PIRNR000706"/>
    </source>
</evidence>